<protein>
    <submittedName>
        <fullName evidence="1">Uncharacterized protein</fullName>
    </submittedName>
</protein>
<organism evidence="1 2">
    <name type="scientific">Zarea fungicola</name>
    <dbReference type="NCBI Taxonomy" id="93591"/>
    <lineage>
        <taxon>Eukaryota</taxon>
        <taxon>Fungi</taxon>
        <taxon>Dikarya</taxon>
        <taxon>Ascomycota</taxon>
        <taxon>Pezizomycotina</taxon>
        <taxon>Sordariomycetes</taxon>
        <taxon>Hypocreomycetidae</taxon>
        <taxon>Hypocreales</taxon>
        <taxon>Cordycipitaceae</taxon>
        <taxon>Zarea</taxon>
    </lineage>
</organism>
<sequence>MTDTKSEAATANTSQSPSRTDDAQQRRPSHLDVTATSTRTGDSTGASTPAVRFSSAVEEISHTESPTRNGTDATPADELQEEVTPEQLKAFTKSLHGPLLQERRLNTYQFEAFSLPPSRVSRQFIFFILVAIGIAGRLAAPRCYARQSLRLIRFRPHRPRDNNANTTTSL</sequence>
<proteinExistence type="predicted"/>
<accession>A0ACC1MD45</accession>
<evidence type="ECO:0000313" key="1">
    <source>
        <dbReference type="EMBL" id="KAJ2959674.1"/>
    </source>
</evidence>
<keyword evidence="2" id="KW-1185">Reference proteome</keyword>
<reference evidence="1" key="1">
    <citation type="submission" date="2022-08" db="EMBL/GenBank/DDBJ databases">
        <title>Genome Sequence of Lecanicillium fungicola.</title>
        <authorList>
            <person name="Buettner E."/>
        </authorList>
    </citation>
    <scope>NUCLEOTIDE SEQUENCE</scope>
    <source>
        <strain evidence="1">Babe33</strain>
    </source>
</reference>
<dbReference type="Proteomes" id="UP001143910">
    <property type="component" value="Unassembled WGS sequence"/>
</dbReference>
<evidence type="ECO:0000313" key="2">
    <source>
        <dbReference type="Proteomes" id="UP001143910"/>
    </source>
</evidence>
<dbReference type="EMBL" id="JANJQO010003464">
    <property type="protein sequence ID" value="KAJ2959674.1"/>
    <property type="molecule type" value="Genomic_DNA"/>
</dbReference>
<gene>
    <name evidence="1" type="ORF">NQ176_g11101</name>
</gene>
<name>A0ACC1MD45_9HYPO</name>
<comment type="caution">
    <text evidence="1">The sequence shown here is derived from an EMBL/GenBank/DDBJ whole genome shotgun (WGS) entry which is preliminary data.</text>
</comment>